<dbReference type="PANTHER" id="PTHR35399:SF2">
    <property type="entry name" value="DUF839 DOMAIN-CONTAINING PROTEIN"/>
    <property type="match status" value="1"/>
</dbReference>
<keyword evidence="3" id="KW-1185">Reference proteome</keyword>
<name>A0A1M4WI49_LOKAT</name>
<gene>
    <name evidence="2" type="ORF">SAMN05444339_102116</name>
</gene>
<protein>
    <recommendedName>
        <fullName evidence="4">Alkaline phosphatase</fullName>
    </recommendedName>
</protein>
<organism evidence="2 3">
    <name type="scientific">Loktanella atrilutea</name>
    <dbReference type="NCBI Taxonomy" id="366533"/>
    <lineage>
        <taxon>Bacteria</taxon>
        <taxon>Pseudomonadati</taxon>
        <taxon>Pseudomonadota</taxon>
        <taxon>Alphaproteobacteria</taxon>
        <taxon>Rhodobacterales</taxon>
        <taxon>Roseobacteraceae</taxon>
        <taxon>Loktanella</taxon>
    </lineage>
</organism>
<dbReference type="PANTHER" id="PTHR35399">
    <property type="entry name" value="SLR8030 PROTEIN"/>
    <property type="match status" value="1"/>
</dbReference>
<dbReference type="AlphaFoldDB" id="A0A1M4WI49"/>
<reference evidence="3" key="1">
    <citation type="submission" date="2016-11" db="EMBL/GenBank/DDBJ databases">
        <authorList>
            <person name="Varghese N."/>
            <person name="Submissions S."/>
        </authorList>
    </citation>
    <scope>NUCLEOTIDE SEQUENCE [LARGE SCALE GENOMIC DNA]</scope>
    <source>
        <strain evidence="3">DSM 29326</strain>
    </source>
</reference>
<dbReference type="OrthoDB" id="9801383at2"/>
<evidence type="ECO:0000313" key="3">
    <source>
        <dbReference type="Proteomes" id="UP000183987"/>
    </source>
</evidence>
<dbReference type="Proteomes" id="UP000183987">
    <property type="component" value="Unassembled WGS sequence"/>
</dbReference>
<feature type="chain" id="PRO_5012861082" description="Alkaline phosphatase" evidence="1">
    <location>
        <begin position="21"/>
        <end position="578"/>
    </location>
</feature>
<dbReference type="RefSeq" id="WP_072856275.1">
    <property type="nucleotide sequence ID" value="NZ_FQUE01000002.1"/>
</dbReference>
<dbReference type="InterPro" id="IPR008557">
    <property type="entry name" value="PhoX"/>
</dbReference>
<evidence type="ECO:0000256" key="1">
    <source>
        <dbReference type="SAM" id="SignalP"/>
    </source>
</evidence>
<sequence>MTLRTTLLAATAIVSVPVLAAAEMNFSAIPVPTTDEMKRSILSSETVTVDGADTTIGYHVLARSGDTIGGGTFARLVDQDGNPIDGDSEYGSPDADFTSFLPIGDKIYSITHFESRPAAMYLSTVDQDAEGNLTYTDTKPIDFASVGGLWVPCAGSVTPWNTHLGSEEYPADARAHAEATSLDQIDDYNYAMVAYFGVDPATMSLDDYRRVYNPYQYGFPVEVTVTEGGEASVAKHYSMGRIAVELANVMPDEKTAYISDDGTNVGLFRYVADTAGDLSAGQLYAAKWTQTSDEGAGAADITWVDLGHADDATIQKAIDDKTGFMDIFAVGEMADDGTCAEGFMPSAAEGRAECLQVKDGMEAVASRLETRRYASMLGATVEFRKMEGNVYNPDNNSLYLAISEVAKGMTDGDDLDMGSSNDVRVAKNPCGAVYELSLDDDFVATDMKAVVEGKPSDYAEGSEYAGNECDVDGIANPDNVTYIPGQKLLVIGEDTGGGHQNDVVWTMNTDTGDLTRIMSSPYGSEMTSVDWYADLNGHAYLTAVIQHPYGESDEDKAADEADTRAYVGYMGPFPVAMK</sequence>
<dbReference type="STRING" id="366533.SAMN05444339_102116"/>
<feature type="signal peptide" evidence="1">
    <location>
        <begin position="1"/>
        <end position="20"/>
    </location>
</feature>
<dbReference type="Pfam" id="PF05787">
    <property type="entry name" value="PhoX"/>
    <property type="match status" value="1"/>
</dbReference>
<proteinExistence type="predicted"/>
<accession>A0A1M4WI49</accession>
<evidence type="ECO:0000313" key="2">
    <source>
        <dbReference type="EMBL" id="SHE80733.1"/>
    </source>
</evidence>
<keyword evidence="1" id="KW-0732">Signal</keyword>
<dbReference type="EMBL" id="FQUE01000002">
    <property type="protein sequence ID" value="SHE80733.1"/>
    <property type="molecule type" value="Genomic_DNA"/>
</dbReference>
<evidence type="ECO:0008006" key="4">
    <source>
        <dbReference type="Google" id="ProtNLM"/>
    </source>
</evidence>